<keyword evidence="6" id="KW-0813">Transport</keyword>
<sequence>MAQTTLNQHPRDRLRAHVDRGVQGAVTVSGLLVLMTLMLIFVYLLLSVLPLFKPASLGTSRVLPMSYSSPALAIGMDVQQRIGYRIDRQGEGHFYPLQAPSNNPAQQTLLSQPTLLAQAVGERDLFALARGDGRLVVAQADFAPAGGGEPQWRFPLGQAPFEFDPHGHALTLLSLAQVRQANFLLAAVTDDNRLLFGRFSPTLQGQPTEIPLADAPQQLLLTPDGRQLYLLTGNQLARYQIEGTQPQLRETRILGEHPPFRLTALPGGSALLIQAGDGSLREWFDVEKNQRYQLAPIQQFAHQTTTQELLVAEPYRRVFATLQPQGEFALFSSIQSKPLLKDKLPANVQQMAFAPRGDGLLLETAQGWQHYAVDNLYPDVTWRSLWQRLWYENYPEPAYVWQSTSGEDSYQAKFSLMPVIFGTFKAAAYSMLFAIPLALAGAIYTACFMSAGLRRVVKPAVEVMGALPTVVIGLVAGIWLAPMIERYLLAVLALPFLLAGVVLLCSWLVNRFMRRPWSPGWDLLLLLPVVVLTVWLALAVGPWLELKLFGEPLHFWLGEDFDQRNTLVVGVAMGFALVPIIFSLAEDALFSVPASLSRGSLALGATQWQTVLRVVLPSASAGIFSALMIGFGRAVGETMIVLMATGNTPLIDGSLFQGLRAMAANIAIEMPEAVTGSSHYRVLFLTALVLFIFTFVFNTLAEAVRLRLRKRYTLNQETP</sequence>
<feature type="transmembrane region" description="Helical" evidence="6">
    <location>
        <begin position="680"/>
        <end position="701"/>
    </location>
</feature>
<keyword evidence="4 6" id="KW-1133">Transmembrane helix</keyword>
<dbReference type="Gene3D" id="1.10.3720.10">
    <property type="entry name" value="MetI-like"/>
    <property type="match status" value="1"/>
</dbReference>
<organism evidence="8 9">
    <name type="scientific">Serratia fonticola</name>
    <dbReference type="NCBI Taxonomy" id="47917"/>
    <lineage>
        <taxon>Bacteria</taxon>
        <taxon>Pseudomonadati</taxon>
        <taxon>Pseudomonadota</taxon>
        <taxon>Gammaproteobacteria</taxon>
        <taxon>Enterobacterales</taxon>
        <taxon>Yersiniaceae</taxon>
        <taxon>Serratia</taxon>
    </lineage>
</organism>
<evidence type="ECO:0000256" key="2">
    <source>
        <dbReference type="ARBA" id="ARBA00022519"/>
    </source>
</evidence>
<comment type="similarity">
    <text evidence="6">Belongs to the binding-protein-dependent transport system permease family.</text>
</comment>
<dbReference type="GO" id="GO:0005886">
    <property type="term" value="C:plasma membrane"/>
    <property type="evidence" value="ECO:0007669"/>
    <property type="project" value="UniProtKB-SubCell"/>
</dbReference>
<dbReference type="GO" id="GO:0055085">
    <property type="term" value="P:transmembrane transport"/>
    <property type="evidence" value="ECO:0007669"/>
    <property type="project" value="InterPro"/>
</dbReference>
<reference evidence="8" key="1">
    <citation type="submission" date="2023-08" db="EMBL/GenBank/DDBJ databases">
        <title>The Comparative Genomic Analysis of Yersiniaceae from Polar Regions.</title>
        <authorList>
            <person name="Goncharov A."/>
            <person name="Aslanov B."/>
            <person name="Kolodzhieva V."/>
            <person name="Azarov D."/>
            <person name="Mochov A."/>
            <person name="Lebedeva E."/>
        </authorList>
    </citation>
    <scope>NUCLEOTIDE SEQUENCE</scope>
    <source>
        <strain evidence="8">Vf</strain>
    </source>
</reference>
<dbReference type="Proteomes" id="UP001224622">
    <property type="component" value="Unassembled WGS sequence"/>
</dbReference>
<feature type="transmembrane region" description="Helical" evidence="6">
    <location>
        <begin position="487"/>
        <end position="509"/>
    </location>
</feature>
<dbReference type="RefSeq" id="WP_309047335.1">
    <property type="nucleotide sequence ID" value="NZ_JAVIGA010000009.1"/>
</dbReference>
<evidence type="ECO:0000313" key="8">
    <source>
        <dbReference type="EMBL" id="MDQ9126877.1"/>
    </source>
</evidence>
<keyword evidence="2" id="KW-1003">Cell membrane</keyword>
<gene>
    <name evidence="8" type="ORF">RDT67_10590</name>
</gene>
<comment type="caution">
    <text evidence="8">The sequence shown here is derived from an EMBL/GenBank/DDBJ whole genome shotgun (WGS) entry which is preliminary data.</text>
</comment>
<dbReference type="PROSITE" id="PS50928">
    <property type="entry name" value="ABC_TM1"/>
    <property type="match status" value="1"/>
</dbReference>
<evidence type="ECO:0000259" key="7">
    <source>
        <dbReference type="PROSITE" id="PS50928"/>
    </source>
</evidence>
<dbReference type="EMBL" id="JAVIGA010000009">
    <property type="protein sequence ID" value="MDQ9126877.1"/>
    <property type="molecule type" value="Genomic_DNA"/>
</dbReference>
<evidence type="ECO:0000313" key="9">
    <source>
        <dbReference type="Proteomes" id="UP001224622"/>
    </source>
</evidence>
<evidence type="ECO:0000256" key="6">
    <source>
        <dbReference type="RuleBase" id="RU363032"/>
    </source>
</evidence>
<dbReference type="Pfam" id="PF00528">
    <property type="entry name" value="BPD_transp_1"/>
    <property type="match status" value="1"/>
</dbReference>
<comment type="subcellular location">
    <subcellularLocation>
        <location evidence="1">Cell inner membrane</location>
        <topology evidence="1">Multi-pass membrane protein</topology>
    </subcellularLocation>
    <subcellularLocation>
        <location evidence="6">Cell membrane</location>
        <topology evidence="6">Multi-pass membrane protein</topology>
    </subcellularLocation>
</comment>
<accession>A0AAJ2D722</accession>
<feature type="transmembrane region" description="Helical" evidence="6">
    <location>
        <begin position="611"/>
        <end position="631"/>
    </location>
</feature>
<dbReference type="InterPro" id="IPR011044">
    <property type="entry name" value="Quino_amine_DH_bsu"/>
</dbReference>
<dbReference type="AlphaFoldDB" id="A0AAJ2D722"/>
<feature type="transmembrane region" description="Helical" evidence="6">
    <location>
        <begin position="564"/>
        <end position="590"/>
    </location>
</feature>
<feature type="domain" description="ABC transmembrane type-1" evidence="7">
    <location>
        <begin position="420"/>
        <end position="701"/>
    </location>
</feature>
<protein>
    <submittedName>
        <fullName evidence="8">ABC transporter permease subunit</fullName>
    </submittedName>
</protein>
<dbReference type="SUPFAM" id="SSF50969">
    <property type="entry name" value="YVTN repeat-like/Quinoprotein amine dehydrogenase"/>
    <property type="match status" value="1"/>
</dbReference>
<dbReference type="PANTHER" id="PTHR42727:SF1">
    <property type="entry name" value="PHOSPHATE TRANSPORT SYSTEM PERMEASE"/>
    <property type="match status" value="1"/>
</dbReference>
<feature type="transmembrane region" description="Helical" evidence="6">
    <location>
        <begin position="426"/>
        <end position="448"/>
    </location>
</feature>
<name>A0AAJ2D722_SERFO</name>
<dbReference type="InterPro" id="IPR035906">
    <property type="entry name" value="MetI-like_sf"/>
</dbReference>
<dbReference type="SUPFAM" id="SSF161098">
    <property type="entry name" value="MetI-like"/>
    <property type="match status" value="2"/>
</dbReference>
<feature type="transmembrane region" description="Helical" evidence="6">
    <location>
        <begin position="460"/>
        <end position="481"/>
    </location>
</feature>
<evidence type="ECO:0000256" key="1">
    <source>
        <dbReference type="ARBA" id="ARBA00004429"/>
    </source>
</evidence>
<dbReference type="PANTHER" id="PTHR42727">
    <property type="entry name" value="PHOSPHATE TRANSPORT SYSTEM PERMEASE PROTEIN"/>
    <property type="match status" value="1"/>
</dbReference>
<dbReference type="CDD" id="cd06261">
    <property type="entry name" value="TM_PBP2"/>
    <property type="match status" value="1"/>
</dbReference>
<dbReference type="InterPro" id="IPR000515">
    <property type="entry name" value="MetI-like"/>
</dbReference>
<evidence type="ECO:0000256" key="3">
    <source>
        <dbReference type="ARBA" id="ARBA00022692"/>
    </source>
</evidence>
<keyword evidence="2" id="KW-0997">Cell inner membrane</keyword>
<keyword evidence="5 6" id="KW-0472">Membrane</keyword>
<evidence type="ECO:0000256" key="4">
    <source>
        <dbReference type="ARBA" id="ARBA00022989"/>
    </source>
</evidence>
<evidence type="ECO:0000256" key="5">
    <source>
        <dbReference type="ARBA" id="ARBA00023136"/>
    </source>
</evidence>
<feature type="transmembrane region" description="Helical" evidence="6">
    <location>
        <begin position="521"/>
        <end position="544"/>
    </location>
</feature>
<keyword evidence="3 6" id="KW-0812">Transmembrane</keyword>
<feature type="transmembrane region" description="Helical" evidence="6">
    <location>
        <begin position="21"/>
        <end position="46"/>
    </location>
</feature>
<proteinExistence type="inferred from homology"/>